<gene>
    <name evidence="6" type="primary">tolA</name>
    <name evidence="6" type="ORF">DI603_14745</name>
</gene>
<dbReference type="GO" id="GO:0016020">
    <property type="term" value="C:membrane"/>
    <property type="evidence" value="ECO:0007669"/>
    <property type="project" value="UniProtKB-SubCell"/>
</dbReference>
<evidence type="ECO:0000256" key="2">
    <source>
        <dbReference type="ARBA" id="ARBA00022692"/>
    </source>
</evidence>
<keyword evidence="4" id="KW-0472">Membrane</keyword>
<comment type="caution">
    <text evidence="6">The sequence shown here is derived from an EMBL/GenBank/DDBJ whole genome shotgun (WGS) entry which is preliminary data.</text>
</comment>
<dbReference type="Gene3D" id="3.30.1150.10">
    <property type="match status" value="1"/>
</dbReference>
<feature type="compositionally biased region" description="Low complexity" evidence="5">
    <location>
        <begin position="197"/>
        <end position="209"/>
    </location>
</feature>
<sequence length="303" mass="32609">MAAASLRPPESAGIGRGIALALLAHGLLVLGLTYGLNWRSTATPAFEAELWASVPQVAAPAEQAPPEPEPEAPKPDTAAQQRAAEAAAAEAQAEREAEIAIARERKRKEEQKARELELRQQQEAKEKAAKDKADKAAKDKAEKDKAEKEKADKAAKAAKEEQDRKKSDAKAAKEAKEADARREAMRQEQLRRIQGLAGATGAPGSTGTALQNAAPSAGYAGRIKARIRPNIIFNADSAANPEMEVRITLAADGRILGIKVLKASPDPDWDRAVQRGIEKAESMPRDVDGRVPSYIDLVMRPRE</sequence>
<proteinExistence type="predicted"/>
<dbReference type="EMBL" id="QFOD01000014">
    <property type="protein sequence ID" value="PZP30383.1"/>
    <property type="molecule type" value="Genomic_DNA"/>
</dbReference>
<protein>
    <submittedName>
        <fullName evidence="6">Cell envelope integrity protein TolA</fullName>
    </submittedName>
</protein>
<evidence type="ECO:0000256" key="5">
    <source>
        <dbReference type="SAM" id="MobiDB-lite"/>
    </source>
</evidence>
<dbReference type="NCBIfam" id="TIGR01352">
    <property type="entry name" value="tonB_Cterm"/>
    <property type="match status" value="1"/>
</dbReference>
<dbReference type="InterPro" id="IPR006260">
    <property type="entry name" value="TonB/TolA_C"/>
</dbReference>
<dbReference type="GO" id="GO:0019534">
    <property type="term" value="F:toxin transmembrane transporter activity"/>
    <property type="evidence" value="ECO:0007669"/>
    <property type="project" value="InterPro"/>
</dbReference>
<keyword evidence="2" id="KW-0812">Transmembrane</keyword>
<feature type="region of interest" description="Disordered" evidence="5">
    <location>
        <begin position="57"/>
        <end position="214"/>
    </location>
</feature>
<evidence type="ECO:0000313" key="6">
    <source>
        <dbReference type="EMBL" id="PZP30383.1"/>
    </source>
</evidence>
<dbReference type="SUPFAM" id="SSF74653">
    <property type="entry name" value="TolA/TonB C-terminal domain"/>
    <property type="match status" value="1"/>
</dbReference>
<evidence type="ECO:0000256" key="1">
    <source>
        <dbReference type="ARBA" id="ARBA00004167"/>
    </source>
</evidence>
<dbReference type="Proteomes" id="UP000249633">
    <property type="component" value="Unassembled WGS sequence"/>
</dbReference>
<evidence type="ECO:0000256" key="3">
    <source>
        <dbReference type="ARBA" id="ARBA00022989"/>
    </source>
</evidence>
<evidence type="ECO:0000256" key="4">
    <source>
        <dbReference type="ARBA" id="ARBA00023136"/>
    </source>
</evidence>
<name>A0A2W5DIG9_9BURK</name>
<dbReference type="GO" id="GO:0043213">
    <property type="term" value="P:bacteriocin transport"/>
    <property type="evidence" value="ECO:0007669"/>
    <property type="project" value="InterPro"/>
</dbReference>
<dbReference type="AlphaFoldDB" id="A0A2W5DIG9"/>
<accession>A0A2W5DIG9</accession>
<evidence type="ECO:0000313" key="7">
    <source>
        <dbReference type="Proteomes" id="UP000249633"/>
    </source>
</evidence>
<dbReference type="NCBIfam" id="TIGR02794">
    <property type="entry name" value="tolA_full"/>
    <property type="match status" value="1"/>
</dbReference>
<feature type="compositionally biased region" description="Basic and acidic residues" evidence="5">
    <location>
        <begin position="92"/>
        <end position="191"/>
    </location>
</feature>
<feature type="compositionally biased region" description="Low complexity" evidence="5">
    <location>
        <begin position="75"/>
        <end position="91"/>
    </location>
</feature>
<dbReference type="Pfam" id="PF13103">
    <property type="entry name" value="TonB_2"/>
    <property type="match status" value="1"/>
</dbReference>
<reference evidence="6 7" key="1">
    <citation type="submission" date="2017-08" db="EMBL/GenBank/DDBJ databases">
        <title>Infants hospitalized years apart are colonized by the same room-sourced microbial strains.</title>
        <authorList>
            <person name="Brooks B."/>
            <person name="Olm M.R."/>
            <person name="Firek B.A."/>
            <person name="Baker R."/>
            <person name="Thomas B.C."/>
            <person name="Morowitz M.J."/>
            <person name="Banfield J.F."/>
        </authorList>
    </citation>
    <scope>NUCLEOTIDE SEQUENCE [LARGE SCALE GENOMIC DNA]</scope>
    <source>
        <strain evidence="6">S2_012_000_R2_81</strain>
    </source>
</reference>
<organism evidence="6 7">
    <name type="scientific">Roseateles depolymerans</name>
    <dbReference type="NCBI Taxonomy" id="76731"/>
    <lineage>
        <taxon>Bacteria</taxon>
        <taxon>Pseudomonadati</taxon>
        <taxon>Pseudomonadota</taxon>
        <taxon>Betaproteobacteria</taxon>
        <taxon>Burkholderiales</taxon>
        <taxon>Sphaerotilaceae</taxon>
        <taxon>Roseateles</taxon>
    </lineage>
</organism>
<dbReference type="InterPro" id="IPR014161">
    <property type="entry name" value="Tol-Pal_TolA"/>
</dbReference>
<keyword evidence="3" id="KW-1133">Transmembrane helix</keyword>
<comment type="subcellular location">
    <subcellularLocation>
        <location evidence="1">Membrane</location>
        <topology evidence="1">Single-pass membrane protein</topology>
    </subcellularLocation>
</comment>